<evidence type="ECO:0000256" key="3">
    <source>
        <dbReference type="ARBA" id="ARBA00022679"/>
    </source>
</evidence>
<dbReference type="InterPro" id="IPR022446">
    <property type="entry name" value="MeTrfrase_put"/>
</dbReference>
<comment type="catalytic activity">
    <reaction evidence="5">
        <text>L-glutaminyl-[peptide chain release factor] + S-adenosyl-L-methionine = N(5)-methyl-L-glutaminyl-[peptide chain release factor] + S-adenosyl-L-homocysteine + H(+)</text>
        <dbReference type="Rhea" id="RHEA:42896"/>
        <dbReference type="Rhea" id="RHEA-COMP:10271"/>
        <dbReference type="Rhea" id="RHEA-COMP:10272"/>
        <dbReference type="ChEBI" id="CHEBI:15378"/>
        <dbReference type="ChEBI" id="CHEBI:30011"/>
        <dbReference type="ChEBI" id="CHEBI:57856"/>
        <dbReference type="ChEBI" id="CHEBI:59789"/>
        <dbReference type="ChEBI" id="CHEBI:61891"/>
        <dbReference type="EC" id="2.1.1.297"/>
    </reaction>
</comment>
<reference evidence="7 8" key="1">
    <citation type="submission" date="2012-08" db="EMBL/GenBank/DDBJ databases">
        <title>Whole genome shotgun sequence of Gordonia rhizosphera NBRC 16068.</title>
        <authorList>
            <person name="Takarada H."/>
            <person name="Isaki S."/>
            <person name="Hosoyama A."/>
            <person name="Tsuchikane K."/>
            <person name="Katsumata H."/>
            <person name="Baba S."/>
            <person name="Ohji S."/>
            <person name="Yamazaki S."/>
            <person name="Fujita N."/>
        </authorList>
    </citation>
    <scope>NUCLEOTIDE SEQUENCE [LARGE SCALE GENOMIC DNA]</scope>
    <source>
        <strain evidence="7 8">NBRC 16068</strain>
    </source>
</reference>
<evidence type="ECO:0000259" key="6">
    <source>
        <dbReference type="Pfam" id="PF05175"/>
    </source>
</evidence>
<sequence length="264" mass="28004">MKNPPTDLVSRTVLRLREAGAVFAEDEADLLIGQADDEPALAVLLDRRVAGVPLEVVLGWTWFYGLRIEVDPGVFVPRQRTAFLVAQAVSILNPGAVVIDVCCGSGAIGRAIAAAVHDIDLHATDIDRVAVGCAARNLAAVGGHTYCGDLLDALPVRLRGRADVVVVNAPYVPTDEIAMMPPEARDHEPHHTLDGGPDGLDVHRRVAAVVGEWLRPGGHVLIETGDHQAELTAEALRRGGLDATVARSEEMWATVAIGRKGLTG</sequence>
<dbReference type="InterPro" id="IPR007848">
    <property type="entry name" value="Small_mtfrase_dom"/>
</dbReference>
<dbReference type="STRING" id="1108045.GORHZ_105_00070"/>
<dbReference type="GO" id="GO:0102559">
    <property type="term" value="F:peptide chain release factor N(5)-glutamine methyltransferase activity"/>
    <property type="evidence" value="ECO:0007669"/>
    <property type="project" value="UniProtKB-EC"/>
</dbReference>
<dbReference type="InterPro" id="IPR029063">
    <property type="entry name" value="SAM-dependent_MTases_sf"/>
</dbReference>
<feature type="domain" description="Methyltransferase small" evidence="6">
    <location>
        <begin position="81"/>
        <end position="172"/>
    </location>
</feature>
<protein>
    <recommendedName>
        <fullName evidence="1">peptide chain release factor N(5)-glutamine methyltransferase</fullName>
        <ecNumber evidence="1">2.1.1.297</ecNumber>
    </recommendedName>
</protein>
<keyword evidence="8" id="KW-1185">Reference proteome</keyword>
<accession>K6W9U3</accession>
<dbReference type="Pfam" id="PF05175">
    <property type="entry name" value="MTS"/>
    <property type="match status" value="1"/>
</dbReference>
<gene>
    <name evidence="7" type="ORF">GORHZ_105_00070</name>
</gene>
<dbReference type="eggNOG" id="COG2890">
    <property type="taxonomic scope" value="Bacteria"/>
</dbReference>
<organism evidence="7 8">
    <name type="scientific">Gordonia rhizosphera NBRC 16068</name>
    <dbReference type="NCBI Taxonomy" id="1108045"/>
    <lineage>
        <taxon>Bacteria</taxon>
        <taxon>Bacillati</taxon>
        <taxon>Actinomycetota</taxon>
        <taxon>Actinomycetes</taxon>
        <taxon>Mycobacteriales</taxon>
        <taxon>Gordoniaceae</taxon>
        <taxon>Gordonia</taxon>
    </lineage>
</organism>
<dbReference type="Gene3D" id="3.40.50.150">
    <property type="entry name" value="Vaccinia Virus protein VP39"/>
    <property type="match status" value="1"/>
</dbReference>
<dbReference type="RefSeq" id="WP_006333372.1">
    <property type="nucleotide sequence ID" value="NZ_BAHC01000105.1"/>
</dbReference>
<dbReference type="EC" id="2.1.1.297" evidence="1"/>
<dbReference type="EMBL" id="BAHC01000105">
    <property type="protein sequence ID" value="GAB90536.1"/>
    <property type="molecule type" value="Genomic_DNA"/>
</dbReference>
<evidence type="ECO:0000256" key="2">
    <source>
        <dbReference type="ARBA" id="ARBA00022603"/>
    </source>
</evidence>
<evidence type="ECO:0000256" key="4">
    <source>
        <dbReference type="ARBA" id="ARBA00022691"/>
    </source>
</evidence>
<dbReference type="NCBIfam" id="TIGR00536">
    <property type="entry name" value="hemK_fam"/>
    <property type="match status" value="1"/>
</dbReference>
<evidence type="ECO:0000313" key="8">
    <source>
        <dbReference type="Proteomes" id="UP000008363"/>
    </source>
</evidence>
<evidence type="ECO:0000256" key="5">
    <source>
        <dbReference type="ARBA" id="ARBA00048391"/>
    </source>
</evidence>
<dbReference type="Proteomes" id="UP000008363">
    <property type="component" value="Unassembled WGS sequence"/>
</dbReference>
<dbReference type="AlphaFoldDB" id="K6W9U3"/>
<evidence type="ECO:0000313" key="7">
    <source>
        <dbReference type="EMBL" id="GAB90536.1"/>
    </source>
</evidence>
<comment type="caution">
    <text evidence="7">The sequence shown here is derived from an EMBL/GenBank/DDBJ whole genome shotgun (WGS) entry which is preliminary data.</text>
</comment>
<dbReference type="SUPFAM" id="SSF53335">
    <property type="entry name" value="S-adenosyl-L-methionine-dependent methyltransferases"/>
    <property type="match status" value="1"/>
</dbReference>
<dbReference type="InterPro" id="IPR050320">
    <property type="entry name" value="N5-glutamine_MTase"/>
</dbReference>
<evidence type="ECO:0000256" key="1">
    <source>
        <dbReference type="ARBA" id="ARBA00012771"/>
    </source>
</evidence>
<proteinExistence type="predicted"/>
<dbReference type="PANTHER" id="PTHR18895:SF74">
    <property type="entry name" value="MTRF1L RELEASE FACTOR GLUTAMINE METHYLTRANSFERASE"/>
    <property type="match status" value="1"/>
</dbReference>
<name>K6W9U3_9ACTN</name>
<dbReference type="PANTHER" id="PTHR18895">
    <property type="entry name" value="HEMK METHYLTRANSFERASE"/>
    <property type="match status" value="1"/>
</dbReference>
<keyword evidence="2 7" id="KW-0489">Methyltransferase</keyword>
<keyword evidence="4" id="KW-0949">S-adenosyl-L-methionine</keyword>
<dbReference type="InterPro" id="IPR004556">
    <property type="entry name" value="HemK-like"/>
</dbReference>
<keyword evidence="3 7" id="KW-0808">Transferase</keyword>
<dbReference type="GO" id="GO:0032259">
    <property type="term" value="P:methylation"/>
    <property type="evidence" value="ECO:0007669"/>
    <property type="project" value="UniProtKB-KW"/>
</dbReference>
<dbReference type="NCBIfam" id="TIGR03704">
    <property type="entry name" value="PrmC_rel_meth"/>
    <property type="match status" value="1"/>
</dbReference>